<feature type="coiled-coil region" evidence="1">
    <location>
        <begin position="48"/>
        <end position="75"/>
    </location>
</feature>
<feature type="region of interest" description="Disordered" evidence="2">
    <location>
        <begin position="155"/>
        <end position="265"/>
    </location>
</feature>
<gene>
    <name evidence="3" type="ORF">NTJ_06622</name>
</gene>
<name>A0ABN7AP16_9HEMI</name>
<protein>
    <submittedName>
        <fullName evidence="3">Uncharacterized protein</fullName>
    </submittedName>
</protein>
<proteinExistence type="predicted"/>
<evidence type="ECO:0000313" key="3">
    <source>
        <dbReference type="EMBL" id="BES93813.1"/>
    </source>
</evidence>
<dbReference type="Proteomes" id="UP001307889">
    <property type="component" value="Chromosome 4"/>
</dbReference>
<dbReference type="EMBL" id="AP028912">
    <property type="protein sequence ID" value="BES93813.1"/>
    <property type="molecule type" value="Genomic_DNA"/>
</dbReference>
<keyword evidence="4" id="KW-1185">Reference proteome</keyword>
<evidence type="ECO:0000256" key="1">
    <source>
        <dbReference type="SAM" id="Coils"/>
    </source>
</evidence>
<reference evidence="3 4" key="1">
    <citation type="submission" date="2023-09" db="EMBL/GenBank/DDBJ databases">
        <title>Nesidiocoris tenuis whole genome shotgun sequence.</title>
        <authorList>
            <person name="Shibata T."/>
            <person name="Shimoda M."/>
            <person name="Kobayashi T."/>
            <person name="Uehara T."/>
        </authorList>
    </citation>
    <scope>NUCLEOTIDE SEQUENCE [LARGE SCALE GENOMIC DNA]</scope>
    <source>
        <strain evidence="3 4">Japan</strain>
    </source>
</reference>
<feature type="compositionally biased region" description="Polar residues" evidence="2">
    <location>
        <begin position="248"/>
        <end position="265"/>
    </location>
</feature>
<evidence type="ECO:0000313" key="4">
    <source>
        <dbReference type="Proteomes" id="UP001307889"/>
    </source>
</evidence>
<accession>A0ABN7AP16</accession>
<sequence length="265" mass="30442">MAAQGNEELKQLILSLKHDAEQNTMQTKEILDSMKNLKTTVDTALFNMTVMKSDIEALQVENKGLKSELRRLDRKDRRNNMLIFDVPESTPECLGDVLVKLYQEVGLKFDPDQTHTMFRVGKAVGKRPILIEFISRRHKEHFFGERARLQSLGYGVAHDRSREDREERRRQYDQREWRSPRSDNRKIGTSAYGARKRSRSSEDQHRSFWTANGAGRSPKRSNSSNNKFNTRPNTSFKNKLAQFAFKNGSGSTSLGNARNTGNESS</sequence>
<feature type="compositionally biased region" description="Polar residues" evidence="2">
    <location>
        <begin position="227"/>
        <end position="237"/>
    </location>
</feature>
<evidence type="ECO:0000256" key="2">
    <source>
        <dbReference type="SAM" id="MobiDB-lite"/>
    </source>
</evidence>
<organism evidence="3 4">
    <name type="scientific">Nesidiocoris tenuis</name>
    <dbReference type="NCBI Taxonomy" id="355587"/>
    <lineage>
        <taxon>Eukaryota</taxon>
        <taxon>Metazoa</taxon>
        <taxon>Ecdysozoa</taxon>
        <taxon>Arthropoda</taxon>
        <taxon>Hexapoda</taxon>
        <taxon>Insecta</taxon>
        <taxon>Pterygota</taxon>
        <taxon>Neoptera</taxon>
        <taxon>Paraneoptera</taxon>
        <taxon>Hemiptera</taxon>
        <taxon>Heteroptera</taxon>
        <taxon>Panheteroptera</taxon>
        <taxon>Cimicomorpha</taxon>
        <taxon>Miridae</taxon>
        <taxon>Dicyphina</taxon>
        <taxon>Nesidiocoris</taxon>
    </lineage>
</organism>
<keyword evidence="1" id="KW-0175">Coiled coil</keyword>
<feature type="compositionally biased region" description="Basic and acidic residues" evidence="2">
    <location>
        <begin position="157"/>
        <end position="186"/>
    </location>
</feature>